<name>A0ABQ9EGQ3_TEGGR</name>
<proteinExistence type="predicted"/>
<organism evidence="3 4">
    <name type="scientific">Tegillarca granosa</name>
    <name type="common">Malaysian cockle</name>
    <name type="synonym">Anadara granosa</name>
    <dbReference type="NCBI Taxonomy" id="220873"/>
    <lineage>
        <taxon>Eukaryota</taxon>
        <taxon>Metazoa</taxon>
        <taxon>Spiralia</taxon>
        <taxon>Lophotrochozoa</taxon>
        <taxon>Mollusca</taxon>
        <taxon>Bivalvia</taxon>
        <taxon>Autobranchia</taxon>
        <taxon>Pteriomorphia</taxon>
        <taxon>Arcoida</taxon>
        <taxon>Arcoidea</taxon>
        <taxon>Arcidae</taxon>
        <taxon>Tegillarca</taxon>
    </lineage>
</organism>
<keyword evidence="4" id="KW-1185">Reference proteome</keyword>
<keyword evidence="1" id="KW-0732">Signal</keyword>
<dbReference type="Gene3D" id="3.40.50.1110">
    <property type="entry name" value="SGNH hydrolase"/>
    <property type="match status" value="1"/>
</dbReference>
<gene>
    <name evidence="3" type="ORF">KUTeg_018824</name>
</gene>
<reference evidence="3 4" key="1">
    <citation type="submission" date="2022-12" db="EMBL/GenBank/DDBJ databases">
        <title>Chromosome-level genome of Tegillarca granosa.</title>
        <authorList>
            <person name="Kim J."/>
        </authorList>
    </citation>
    <scope>NUCLEOTIDE SEQUENCE [LARGE SCALE GENOMIC DNA]</scope>
    <source>
        <strain evidence="3">Teg-2019</strain>
        <tissue evidence="3">Adductor muscle</tissue>
    </source>
</reference>
<evidence type="ECO:0000256" key="1">
    <source>
        <dbReference type="SAM" id="SignalP"/>
    </source>
</evidence>
<accession>A0ABQ9EGQ3</accession>
<dbReference type="InterPro" id="IPR039676">
    <property type="entry name" value="AOAH"/>
</dbReference>
<dbReference type="Proteomes" id="UP001217089">
    <property type="component" value="Unassembled WGS sequence"/>
</dbReference>
<evidence type="ECO:0000313" key="4">
    <source>
        <dbReference type="Proteomes" id="UP001217089"/>
    </source>
</evidence>
<dbReference type="PANTHER" id="PTHR15010">
    <property type="entry name" value="ACYLOXYACYL HYDROLASE"/>
    <property type="match status" value="1"/>
</dbReference>
<evidence type="ECO:0000259" key="2">
    <source>
        <dbReference type="Pfam" id="PF20825"/>
    </source>
</evidence>
<protein>
    <recommendedName>
        <fullName evidence="2">Acyloxyacyl hydrolase N-terminal domain-containing protein</fullName>
    </recommendedName>
</protein>
<dbReference type="SUPFAM" id="SSF47862">
    <property type="entry name" value="Saposin"/>
    <property type="match status" value="1"/>
</dbReference>
<dbReference type="InterPro" id="IPR036514">
    <property type="entry name" value="SGNH_hydro_sf"/>
</dbReference>
<sequence>MKTVNLFTLIYLAILFSPNYHAFGLNGGVNCAACTCVVALLEQLSVIHNDTVINSLEKLCGYFPSTFKNICNDFAVVFGPELINNIWHQNSDLDNKWRQRNNFIVKIDQSHTSLDADICKLPVYSVAMTQALIQTMTDSVYIRPIDNDVEEDSNCNGIKGKDPSTGKAYEDIFCSQSQMRGVVVLGDSVSAHFHLPREWFNTSEFSKAVFKQLPFVLENEFDWPEMSYATGFMNNTYTNINHGPMESVYNKLYKRNHCNHRDYQNIAVNGARSSSMADTIVKSLYRNITTDYPLIIFLALIGNDVCNGHPDTFAHMTTPEEMRNNTLRTLNYLDTTLPKGSHVFLVGLADGRTLYNSLHNRIHPLGSLRNDITYTDFYDYLNCLERANQLSAVLKDIGNKQAKSFKNFNLYFADNPLAQALTAEVVWSNLVTQYPDVIGPVNTNNDKIREIFGDQGGYI</sequence>
<dbReference type="Gene3D" id="1.10.225.10">
    <property type="entry name" value="Saposin-like"/>
    <property type="match status" value="1"/>
</dbReference>
<feature type="chain" id="PRO_5047009740" description="Acyloxyacyl hydrolase N-terminal domain-containing protein" evidence="1">
    <location>
        <begin position="25"/>
        <end position="459"/>
    </location>
</feature>
<comment type="caution">
    <text evidence="3">The sequence shown here is derived from an EMBL/GenBank/DDBJ whole genome shotgun (WGS) entry which is preliminary data.</text>
</comment>
<evidence type="ECO:0000313" key="3">
    <source>
        <dbReference type="EMBL" id="KAJ8302428.1"/>
    </source>
</evidence>
<dbReference type="InterPro" id="IPR048593">
    <property type="entry name" value="AOAH_Saposin_N"/>
</dbReference>
<dbReference type="SUPFAM" id="SSF52266">
    <property type="entry name" value="SGNH hydrolase"/>
    <property type="match status" value="1"/>
</dbReference>
<dbReference type="PANTHER" id="PTHR15010:SF0">
    <property type="entry name" value="ACYLOXYACYL HYDROLASE"/>
    <property type="match status" value="1"/>
</dbReference>
<dbReference type="EMBL" id="JARBDR010000917">
    <property type="protein sequence ID" value="KAJ8302428.1"/>
    <property type="molecule type" value="Genomic_DNA"/>
</dbReference>
<dbReference type="Pfam" id="PF20825">
    <property type="entry name" value="Saposin"/>
    <property type="match status" value="1"/>
</dbReference>
<dbReference type="InterPro" id="IPR011001">
    <property type="entry name" value="Saposin-like"/>
</dbReference>
<feature type="domain" description="Acyloxyacyl hydrolase N-terminal" evidence="2">
    <location>
        <begin position="30"/>
        <end position="86"/>
    </location>
</feature>
<feature type="signal peptide" evidence="1">
    <location>
        <begin position="1"/>
        <end position="24"/>
    </location>
</feature>